<feature type="signal peptide" evidence="1">
    <location>
        <begin position="1"/>
        <end position="20"/>
    </location>
</feature>
<organism evidence="2 3">
    <name type="scientific">Dokdonia donghaensis DSW-1</name>
    <dbReference type="NCBI Taxonomy" id="1300343"/>
    <lineage>
        <taxon>Bacteria</taxon>
        <taxon>Pseudomonadati</taxon>
        <taxon>Bacteroidota</taxon>
        <taxon>Flavobacteriia</taxon>
        <taxon>Flavobacteriales</taxon>
        <taxon>Flavobacteriaceae</taxon>
        <taxon>Dokdonia</taxon>
    </lineage>
</organism>
<protein>
    <submittedName>
        <fullName evidence="2">Dihydroorotase</fullName>
    </submittedName>
</protein>
<name>A0A0A2GZZ4_9FLAO</name>
<keyword evidence="3" id="KW-1185">Reference proteome</keyword>
<proteinExistence type="predicted"/>
<comment type="caution">
    <text evidence="2">The sequence shown here is derived from an EMBL/GenBank/DDBJ whole genome shotgun (WGS) entry which is preliminary data.</text>
</comment>
<dbReference type="EMBL" id="JSAQ01000001">
    <property type="protein sequence ID" value="KGO07871.1"/>
    <property type="molecule type" value="Genomic_DNA"/>
</dbReference>
<sequence>MKNHILSSVLALFISVSLYAQEPQSNFNEGDVFQIGTVDYNNYKHINFPKANFIIKKGGIANYENVKGQRVVITSIKEKSNGKKVATIKLADSGRFFNSHKYVTVDVDAALKNEELLPVK</sequence>
<evidence type="ECO:0000313" key="3">
    <source>
        <dbReference type="Proteomes" id="UP000030140"/>
    </source>
</evidence>
<dbReference type="PATRIC" id="fig|1300343.5.peg.1734"/>
<accession>A0A0A2GZZ4</accession>
<evidence type="ECO:0000256" key="1">
    <source>
        <dbReference type="SAM" id="SignalP"/>
    </source>
</evidence>
<gene>
    <name evidence="2" type="ORF">NV36_14195</name>
</gene>
<reference evidence="2 3" key="1">
    <citation type="submission" date="2014-10" db="EMBL/GenBank/DDBJ databases">
        <title>Draft genome sequence of the proteorhodopsin-containing marine bacterium Dokdonia donghaensis.</title>
        <authorList>
            <person name="Gomez-Consarnau L."/>
            <person name="Gonzalez J.M."/>
            <person name="Riedel T."/>
            <person name="Jaenicke S."/>
            <person name="Wagner-Doebler I."/>
            <person name="Fuhrman J.A."/>
        </authorList>
    </citation>
    <scope>NUCLEOTIDE SEQUENCE [LARGE SCALE GENOMIC DNA]</scope>
    <source>
        <strain evidence="2 3">DSW-1</strain>
    </source>
</reference>
<dbReference type="AlphaFoldDB" id="A0A0A2GZZ4"/>
<dbReference type="KEGG" id="ddo:I597_1725"/>
<evidence type="ECO:0000313" key="2">
    <source>
        <dbReference type="EMBL" id="KGO07871.1"/>
    </source>
</evidence>
<dbReference type="OrthoDB" id="1446823at2"/>
<feature type="chain" id="PRO_5001987974" evidence="1">
    <location>
        <begin position="21"/>
        <end position="120"/>
    </location>
</feature>
<dbReference type="RefSeq" id="WP_035328431.1">
    <property type="nucleotide sequence ID" value="NZ_CP015125.1"/>
</dbReference>
<dbReference type="Proteomes" id="UP000030140">
    <property type="component" value="Unassembled WGS sequence"/>
</dbReference>
<keyword evidence="1" id="KW-0732">Signal</keyword>